<dbReference type="InterPro" id="IPR036505">
    <property type="entry name" value="Amidase/PGRP_sf"/>
</dbReference>
<evidence type="ECO:0000256" key="2">
    <source>
        <dbReference type="ARBA" id="ARBA00007553"/>
    </source>
</evidence>
<dbReference type="InterPro" id="IPR002502">
    <property type="entry name" value="Amidase_domain"/>
</dbReference>
<comment type="similarity">
    <text evidence="2">Belongs to the N-acetylmuramoyl-L-alanine amidase 2 family.</text>
</comment>
<dbReference type="OrthoDB" id="9794294at2"/>
<comment type="caution">
    <text evidence="9">The sequence shown here is derived from an EMBL/GenBank/DDBJ whole genome shotgun (WGS) entry which is preliminary data.</text>
</comment>
<evidence type="ECO:0000256" key="5">
    <source>
        <dbReference type="ARBA" id="ARBA00022969"/>
    </source>
</evidence>
<keyword evidence="6" id="KW-0178">Competence</keyword>
<keyword evidence="4" id="KW-0378">Hydrolase</keyword>
<keyword evidence="10" id="KW-1185">Reference proteome</keyword>
<gene>
    <name evidence="9" type="ORF">CHL78_012020</name>
</gene>
<dbReference type="InterPro" id="IPR051206">
    <property type="entry name" value="NAMLAA_amidase_2"/>
</dbReference>
<keyword evidence="5" id="KW-0749">Sporulation</keyword>
<feature type="domain" description="N-acetylmuramoyl-L-alanine amidase" evidence="8">
    <location>
        <begin position="13"/>
        <end position="152"/>
    </location>
</feature>
<dbReference type="AlphaFoldDB" id="A0A371J294"/>
<dbReference type="GO" id="GO:0030420">
    <property type="term" value="P:establishment of competence for transformation"/>
    <property type="evidence" value="ECO:0007669"/>
    <property type="project" value="UniProtKB-KW"/>
</dbReference>
<evidence type="ECO:0000256" key="6">
    <source>
        <dbReference type="ARBA" id="ARBA00023287"/>
    </source>
</evidence>
<reference evidence="9 10" key="1">
    <citation type="journal article" date="2017" name="Genome Announc.">
        <title>Draft Genome Sequence of Romboutsia weinsteinii sp. nov. Strain CCRI-19649(T) Isolated from Surface Water.</title>
        <authorList>
            <person name="Maheux A.F."/>
            <person name="Boudreau D.K."/>
            <person name="Berube E."/>
            <person name="Boissinot M."/>
            <person name="Cantin P."/>
            <person name="Raymond F."/>
            <person name="Corbeil J."/>
            <person name="Omar R.F."/>
            <person name="Bergeron M.G."/>
        </authorList>
    </citation>
    <scope>NUCLEOTIDE SEQUENCE [LARGE SCALE GENOMIC DNA]</scope>
    <source>
        <strain evidence="9 10">CCRI-19649</strain>
    </source>
</reference>
<protein>
    <recommendedName>
        <fullName evidence="3">N-acetylmuramoyl-L-alanine amidase</fullName>
        <ecNumber evidence="3">3.5.1.28</ecNumber>
    </recommendedName>
</protein>
<dbReference type="Proteomes" id="UP000215694">
    <property type="component" value="Unassembled WGS sequence"/>
</dbReference>
<dbReference type="GO" id="GO:0071555">
    <property type="term" value="P:cell wall organization"/>
    <property type="evidence" value="ECO:0007669"/>
    <property type="project" value="UniProtKB-KW"/>
</dbReference>
<evidence type="ECO:0000256" key="7">
    <source>
        <dbReference type="ARBA" id="ARBA00023316"/>
    </source>
</evidence>
<dbReference type="GO" id="GO:0008745">
    <property type="term" value="F:N-acetylmuramoyl-L-alanine amidase activity"/>
    <property type="evidence" value="ECO:0007669"/>
    <property type="project" value="UniProtKB-EC"/>
</dbReference>
<evidence type="ECO:0000256" key="4">
    <source>
        <dbReference type="ARBA" id="ARBA00022801"/>
    </source>
</evidence>
<dbReference type="CDD" id="cd06583">
    <property type="entry name" value="PGRP"/>
    <property type="match status" value="1"/>
</dbReference>
<dbReference type="Pfam" id="PF01510">
    <property type="entry name" value="Amidase_2"/>
    <property type="match status" value="1"/>
</dbReference>
<dbReference type="PANTHER" id="PTHR30417:SF11">
    <property type="entry name" value="N-ACETYLMURAMOYL-L-ALANINE AMIDASE XLYA"/>
    <property type="match status" value="1"/>
</dbReference>
<evidence type="ECO:0000313" key="9">
    <source>
        <dbReference type="EMBL" id="RDY26814.1"/>
    </source>
</evidence>
<dbReference type="GO" id="GO:0009253">
    <property type="term" value="P:peptidoglycan catabolic process"/>
    <property type="evidence" value="ECO:0007669"/>
    <property type="project" value="InterPro"/>
</dbReference>
<dbReference type="SUPFAM" id="SSF55846">
    <property type="entry name" value="N-acetylmuramoyl-L-alanine amidase-like"/>
    <property type="match status" value="1"/>
</dbReference>
<dbReference type="Gene3D" id="3.40.80.10">
    <property type="entry name" value="Peptidoglycan recognition protein-like"/>
    <property type="match status" value="1"/>
</dbReference>
<evidence type="ECO:0000259" key="8">
    <source>
        <dbReference type="SMART" id="SM00644"/>
    </source>
</evidence>
<dbReference type="PANTHER" id="PTHR30417">
    <property type="entry name" value="N-ACETYLMURAMOYL-L-ALANINE AMIDASE AMID"/>
    <property type="match status" value="1"/>
</dbReference>
<keyword evidence="7" id="KW-0961">Cell wall biogenesis/degradation</keyword>
<dbReference type="SMART" id="SM00644">
    <property type="entry name" value="Ami_2"/>
    <property type="match status" value="1"/>
</dbReference>
<proteinExistence type="inferred from homology"/>
<evidence type="ECO:0000256" key="1">
    <source>
        <dbReference type="ARBA" id="ARBA00001561"/>
    </source>
</evidence>
<comment type="catalytic activity">
    <reaction evidence="1">
        <text>Hydrolyzes the link between N-acetylmuramoyl residues and L-amino acid residues in certain cell-wall glycopeptides.</text>
        <dbReference type="EC" id="3.5.1.28"/>
    </reaction>
</comment>
<dbReference type="EMBL" id="NOJY02000020">
    <property type="protein sequence ID" value="RDY26814.1"/>
    <property type="molecule type" value="Genomic_DNA"/>
</dbReference>
<dbReference type="EC" id="3.5.1.28" evidence="3"/>
<dbReference type="Gene3D" id="2.30.30.40">
    <property type="entry name" value="SH3 Domains"/>
    <property type="match status" value="2"/>
</dbReference>
<organism evidence="9 10">
    <name type="scientific">Romboutsia weinsteinii</name>
    <dbReference type="NCBI Taxonomy" id="2020949"/>
    <lineage>
        <taxon>Bacteria</taxon>
        <taxon>Bacillati</taxon>
        <taxon>Bacillota</taxon>
        <taxon>Clostridia</taxon>
        <taxon>Peptostreptococcales</taxon>
        <taxon>Peptostreptococcaceae</taxon>
        <taxon>Romboutsia</taxon>
    </lineage>
</organism>
<accession>A0A371J294</accession>
<name>A0A371J294_9FIRM</name>
<dbReference type="GO" id="GO:0030435">
    <property type="term" value="P:sporulation resulting in formation of a cellular spore"/>
    <property type="evidence" value="ECO:0007669"/>
    <property type="project" value="UniProtKB-KW"/>
</dbReference>
<dbReference type="GO" id="GO:0009254">
    <property type="term" value="P:peptidoglycan turnover"/>
    <property type="evidence" value="ECO:0007669"/>
    <property type="project" value="TreeGrafter"/>
</dbReference>
<sequence>MQIKQNLVSKSKYNIKCPYSMTPQYVTFHNTDNDAPAKNEISYMISNNNEISFHLAVDDIEAIQGIPFNRNAWHAGDGNGDGNRKSIGVEICYSELGANNAKFKKAEDNAVIICAQLLKQFNLSIDRLKPHKHWSGKDCPSVTNHTEFIARVKAELYGSSPNRPSESIKYKNGDYNCNAKVISSDGILSVRESRPVNGNLGNKLGELHTDDIVFVGYCLDGWFGINFNGKQGFINGEYVELVKENEVADNYKYKNGDYNCKAKIISSDGVLSVREARPINGKLSEKIGDLKSGDIVNVGYCLDNWFGIIYNGKQGFICGDYIELIKIELPSISKPWKNGTYQVKAKVTENLNCRKGRPGQSNYSTIIKVIPKGTIITIDYCLNGWFSTYDFGQVGFVSGDYIQLI</sequence>
<evidence type="ECO:0000256" key="3">
    <source>
        <dbReference type="ARBA" id="ARBA00011901"/>
    </source>
</evidence>
<evidence type="ECO:0000313" key="10">
    <source>
        <dbReference type="Proteomes" id="UP000215694"/>
    </source>
</evidence>